<dbReference type="Proteomes" id="UP000309138">
    <property type="component" value="Unassembled WGS sequence"/>
</dbReference>
<dbReference type="OrthoDB" id="7565484at2"/>
<name>A0A4U1L8Z1_9SPHN</name>
<dbReference type="EMBL" id="SWKR01000001">
    <property type="protein sequence ID" value="TKD52840.1"/>
    <property type="molecule type" value="Genomic_DNA"/>
</dbReference>
<protein>
    <submittedName>
        <fullName evidence="1">Uncharacterized protein</fullName>
    </submittedName>
</protein>
<accession>A0A4U1L8Z1</accession>
<evidence type="ECO:0000313" key="1">
    <source>
        <dbReference type="EMBL" id="TKD52840.1"/>
    </source>
</evidence>
<organism evidence="1 2">
    <name type="scientific">Sphingomonas baiyangensis</name>
    <dbReference type="NCBI Taxonomy" id="2572576"/>
    <lineage>
        <taxon>Bacteria</taxon>
        <taxon>Pseudomonadati</taxon>
        <taxon>Pseudomonadota</taxon>
        <taxon>Alphaproteobacteria</taxon>
        <taxon>Sphingomonadales</taxon>
        <taxon>Sphingomonadaceae</taxon>
        <taxon>Sphingomonas</taxon>
    </lineage>
</organism>
<proteinExistence type="predicted"/>
<evidence type="ECO:0000313" key="2">
    <source>
        <dbReference type="Proteomes" id="UP000309138"/>
    </source>
</evidence>
<sequence length="269" mass="29809">MVFALLAPHARTSAVGDEVVIRKSYETSNEASDGSSSGSSRGQDSLLERIVAVRDDGKELIYDLPESATKEDRARSWQFPAHIFQPNRGTIKLLNRDDLEARLAIWLQSAGLDRSVCGKLIFTWSAFRIECKPESVIDTINAFDLRVGDLREGAPYFDDDAKAAGTLVRKAPRSKVETFTAELQVNPDVVLRARAESDVAVGELMQKPVSLEAALLERRKEDVSGNLSVTLTIDDAGQVIRRVRVIRLRTKRPDGSIETETKAETVERL</sequence>
<keyword evidence="2" id="KW-1185">Reference proteome</keyword>
<dbReference type="RefSeq" id="WP_136941261.1">
    <property type="nucleotide sequence ID" value="NZ_SWKR01000001.1"/>
</dbReference>
<comment type="caution">
    <text evidence="1">The sequence shown here is derived from an EMBL/GenBank/DDBJ whole genome shotgun (WGS) entry which is preliminary data.</text>
</comment>
<dbReference type="AlphaFoldDB" id="A0A4U1L8Z1"/>
<gene>
    <name evidence="1" type="ORF">FBR43_00295</name>
</gene>
<reference evidence="1 2" key="1">
    <citation type="submission" date="2019-04" db="EMBL/GenBank/DDBJ databases">
        <authorList>
            <person name="Yang Y."/>
            <person name="Wei D."/>
        </authorList>
    </citation>
    <scope>NUCLEOTIDE SEQUENCE [LARGE SCALE GENOMIC DNA]</scope>
    <source>
        <strain evidence="1 2">L-1-4w-11</strain>
    </source>
</reference>